<dbReference type="PANTHER" id="PTHR43278">
    <property type="entry name" value="NAD(P)H-DEPENDENT FMN-CONTAINING OXIDOREDUCTASE YWQN-RELATED"/>
    <property type="match status" value="1"/>
</dbReference>
<feature type="domain" description="NADPH-dependent FMN reductase-like" evidence="3">
    <location>
        <begin position="1"/>
        <end position="103"/>
    </location>
</feature>
<accession>A0A6G2CKB0</accession>
<evidence type="ECO:0000313" key="4">
    <source>
        <dbReference type="EMBL" id="MTL93290.1"/>
    </source>
</evidence>
<dbReference type="InterPro" id="IPR029039">
    <property type="entry name" value="Flavoprotein-like_sf"/>
</dbReference>
<dbReference type="SUPFAM" id="SSF52218">
    <property type="entry name" value="Flavoproteins"/>
    <property type="match status" value="1"/>
</dbReference>
<dbReference type="AlphaFoldDB" id="A0A6G2CKB0"/>
<reference evidence="4" key="1">
    <citation type="journal article" date="2019" name="Nat. Med.">
        <title>A library of human gut bacterial isolates paired with longitudinal multiomics data enables mechanistic microbiome research.</title>
        <authorList>
            <person name="Poyet M."/>
            <person name="Groussin M."/>
            <person name="Gibbons S.M."/>
            <person name="Avila-Pacheco J."/>
            <person name="Jiang X."/>
            <person name="Kearney S.M."/>
            <person name="Perrotta A.R."/>
            <person name="Berdy B."/>
            <person name="Zhao S."/>
            <person name="Lieberman T.D."/>
            <person name="Swanson P.K."/>
            <person name="Smith M."/>
            <person name="Roesemann S."/>
            <person name="Alexander J.E."/>
            <person name="Rich S.A."/>
            <person name="Livny J."/>
            <person name="Vlamakis H."/>
            <person name="Clish C."/>
            <person name="Bullock K."/>
            <person name="Deik A."/>
            <person name="Scott J."/>
            <person name="Pierce K.A."/>
            <person name="Xavier R.J."/>
            <person name="Alm E.J."/>
        </authorList>
    </citation>
    <scope>NUCLEOTIDE SEQUENCE</scope>
    <source>
        <strain evidence="4">BIOML-A179</strain>
    </source>
</reference>
<dbReference type="Gene3D" id="3.40.50.360">
    <property type="match status" value="1"/>
</dbReference>
<gene>
    <name evidence="4" type="ORF">GMA64_01995</name>
</gene>
<proteinExistence type="predicted"/>
<sequence length="223" mass="25062">MKFIIFNGSPVGANSHTNVIAEAFLRGAKRGGADTEIIFLIDKKIGHCKGCFTCWFKTPGKCILQDDMEALLPKYKVADVVCFATPIYTWNMTAVLKNFVDRLIPLKSPLIVQQNENFDLVDTVQKTQQFVVISNSGFPGNNNFETMKAVFSPCHPVLEIYRNCGKLLKSKDIHIKPIVDEYLAAVELAGFEMATQRAITKETKLKLDMPLMTINDYLKYLGM</sequence>
<comment type="caution">
    <text evidence="4">The sequence shown here is derived from an EMBL/GenBank/DDBJ whole genome shotgun (WGS) entry which is preliminary data.</text>
</comment>
<dbReference type="InterPro" id="IPR051796">
    <property type="entry name" value="ISF_SsuE-like"/>
</dbReference>
<organism evidence="4">
    <name type="scientific">Turicibacter sanguinis</name>
    <dbReference type="NCBI Taxonomy" id="154288"/>
    <lineage>
        <taxon>Bacteria</taxon>
        <taxon>Bacillati</taxon>
        <taxon>Bacillota</taxon>
        <taxon>Erysipelotrichia</taxon>
        <taxon>Erysipelotrichales</taxon>
        <taxon>Turicibacteraceae</taxon>
        <taxon>Turicibacter</taxon>
    </lineage>
</organism>
<evidence type="ECO:0000259" key="3">
    <source>
        <dbReference type="Pfam" id="PF03358"/>
    </source>
</evidence>
<evidence type="ECO:0000256" key="2">
    <source>
        <dbReference type="ARBA" id="ARBA00022643"/>
    </source>
</evidence>
<dbReference type="Pfam" id="PF03358">
    <property type="entry name" value="FMN_red"/>
    <property type="match status" value="1"/>
</dbReference>
<dbReference type="GO" id="GO:0016491">
    <property type="term" value="F:oxidoreductase activity"/>
    <property type="evidence" value="ECO:0007669"/>
    <property type="project" value="InterPro"/>
</dbReference>
<keyword evidence="1" id="KW-0285">Flavoprotein</keyword>
<protein>
    <submittedName>
        <fullName evidence="4">Flavodoxin family protein</fullName>
    </submittedName>
</protein>
<keyword evidence="2" id="KW-0288">FMN</keyword>
<name>A0A6G2CKB0_9FIRM</name>
<evidence type="ECO:0000256" key="1">
    <source>
        <dbReference type="ARBA" id="ARBA00022630"/>
    </source>
</evidence>
<dbReference type="RefSeq" id="WP_129821418.1">
    <property type="nucleotide sequence ID" value="NZ_JAQMIP010000005.1"/>
</dbReference>
<dbReference type="InterPro" id="IPR005025">
    <property type="entry name" value="FMN_Rdtase-like_dom"/>
</dbReference>
<dbReference type="EMBL" id="WMQV01000003">
    <property type="protein sequence ID" value="MTL93290.1"/>
    <property type="molecule type" value="Genomic_DNA"/>
</dbReference>
<dbReference type="PANTHER" id="PTHR43278:SF2">
    <property type="entry name" value="IRON-SULFUR FLAVOPROTEIN"/>
    <property type="match status" value="1"/>
</dbReference>